<evidence type="ECO:0000313" key="4">
    <source>
        <dbReference type="Proteomes" id="UP001597337"/>
    </source>
</evidence>
<accession>A0ABW4Y3M3</accession>
<feature type="transmembrane region" description="Helical" evidence="1">
    <location>
        <begin position="51"/>
        <end position="79"/>
    </location>
</feature>
<comment type="caution">
    <text evidence="3">The sequence shown here is derived from an EMBL/GenBank/DDBJ whole genome shotgun (WGS) entry which is preliminary data.</text>
</comment>
<protein>
    <submittedName>
        <fullName evidence="3">DUF4342 domain-containing protein</fullName>
    </submittedName>
</protein>
<gene>
    <name evidence="3" type="ORF">ACFSJC_01330</name>
</gene>
<keyword evidence="4" id="KW-1185">Reference proteome</keyword>
<dbReference type="RefSeq" id="WP_386022085.1">
    <property type="nucleotide sequence ID" value="NZ_JBHUHX010000003.1"/>
</dbReference>
<evidence type="ECO:0000259" key="2">
    <source>
        <dbReference type="Pfam" id="PF14242"/>
    </source>
</evidence>
<keyword evidence="1" id="KW-0812">Transmembrane</keyword>
<feature type="domain" description="DUF4342" evidence="2">
    <location>
        <begin position="9"/>
        <end position="87"/>
    </location>
</feature>
<sequence length="102" mass="11228">MRDDYGRPLHEEITVTGSALLDKVKELIQQGNVRRLIIHRPSGKVLVDIPLTAGVGIAGVLTLLTPMLAAIGAMAALFAQFRVQIERDPGSVYEHRDDAKRR</sequence>
<dbReference type="Proteomes" id="UP001597337">
    <property type="component" value="Unassembled WGS sequence"/>
</dbReference>
<evidence type="ECO:0000313" key="3">
    <source>
        <dbReference type="EMBL" id="MFD2110478.1"/>
    </source>
</evidence>
<organism evidence="3 4">
    <name type="scientific">Thiorhodococcus fuscus</name>
    <dbReference type="NCBI Taxonomy" id="527200"/>
    <lineage>
        <taxon>Bacteria</taxon>
        <taxon>Pseudomonadati</taxon>
        <taxon>Pseudomonadota</taxon>
        <taxon>Gammaproteobacteria</taxon>
        <taxon>Chromatiales</taxon>
        <taxon>Chromatiaceae</taxon>
        <taxon>Thiorhodococcus</taxon>
    </lineage>
</organism>
<dbReference type="InterPro" id="IPR025642">
    <property type="entry name" value="DUF4342"/>
</dbReference>
<dbReference type="Pfam" id="PF14242">
    <property type="entry name" value="DUF4342"/>
    <property type="match status" value="1"/>
</dbReference>
<keyword evidence="1" id="KW-0472">Membrane</keyword>
<proteinExistence type="predicted"/>
<keyword evidence="1" id="KW-1133">Transmembrane helix</keyword>
<reference evidence="4" key="1">
    <citation type="journal article" date="2019" name="Int. J. Syst. Evol. Microbiol.">
        <title>The Global Catalogue of Microorganisms (GCM) 10K type strain sequencing project: providing services to taxonomists for standard genome sequencing and annotation.</title>
        <authorList>
            <consortium name="The Broad Institute Genomics Platform"/>
            <consortium name="The Broad Institute Genome Sequencing Center for Infectious Disease"/>
            <person name="Wu L."/>
            <person name="Ma J."/>
        </authorList>
    </citation>
    <scope>NUCLEOTIDE SEQUENCE [LARGE SCALE GENOMIC DNA]</scope>
    <source>
        <strain evidence="4">KACC 12597</strain>
    </source>
</reference>
<evidence type="ECO:0000256" key="1">
    <source>
        <dbReference type="SAM" id="Phobius"/>
    </source>
</evidence>
<dbReference type="EMBL" id="JBHUHX010000003">
    <property type="protein sequence ID" value="MFD2110478.1"/>
    <property type="molecule type" value="Genomic_DNA"/>
</dbReference>
<name>A0ABW4Y3M3_9GAMM</name>